<evidence type="ECO:0000313" key="2">
    <source>
        <dbReference type="EMBL" id="ALC17197.1"/>
    </source>
</evidence>
<dbReference type="PANTHER" id="PTHR37833">
    <property type="entry name" value="LIPOPROTEIN-RELATED"/>
    <property type="match status" value="1"/>
</dbReference>
<sequence length="234" mass="24937">MKRTLCGLLLLLLLPALPVLAATPRLVAEAPDFNFGQIYAGQKVEHTFTFLNQGDAPLEIEQVRSSCGCTAALVSVRSIPPGERGEIRTTFDSSRFRGNVVKTVTLYSNDPAQKTAQFQLRGIVRQEILPAPERINLGTMIPGASREVQLTLTNQGSRDLLQISAQATHPDLKVSLGATRLGPGESTLATVTATPGTSTTSLNAYILIRDIAAGAAEIRVPVSGVVQEAPVPVR</sequence>
<dbReference type="NCBIfam" id="NF012200">
    <property type="entry name" value="choice_anch_D"/>
    <property type="match status" value="2"/>
</dbReference>
<accession>A0A0M4D7P2</accession>
<dbReference type="EMBL" id="CP010802">
    <property type="protein sequence ID" value="ALC17197.1"/>
    <property type="molecule type" value="Genomic_DNA"/>
</dbReference>
<dbReference type="GO" id="GO:0005737">
    <property type="term" value="C:cytoplasm"/>
    <property type="evidence" value="ECO:0007669"/>
    <property type="project" value="UniProtKB-SubCell"/>
</dbReference>
<dbReference type="InterPro" id="IPR011467">
    <property type="entry name" value="DUF1573"/>
</dbReference>
<name>A0A0M4D7P2_9BACT</name>
<reference evidence="2 3" key="1">
    <citation type="submission" date="2015-07" db="EMBL/GenBank/DDBJ databases">
        <title>Isolation and Genomic Characterization of a Novel Halophilic Metal-Reducing Deltaproteobacterium from the Deep Subsurface.</title>
        <authorList>
            <person name="Badalamenti J.P."/>
            <person name="Summers Z.M."/>
            <person name="Gralnick J.A."/>
            <person name="Bond D.R."/>
        </authorList>
    </citation>
    <scope>NUCLEOTIDE SEQUENCE [LARGE SCALE GENOMIC DNA]</scope>
    <source>
        <strain evidence="2 3">WTL</strain>
    </source>
</reference>
<evidence type="ECO:0000313" key="3">
    <source>
        <dbReference type="Proteomes" id="UP000057158"/>
    </source>
</evidence>
<dbReference type="PATRIC" id="fig|1603606.3.peg.2641"/>
<feature type="signal peptide" evidence="1">
    <location>
        <begin position="1"/>
        <end position="21"/>
    </location>
</feature>
<keyword evidence="1" id="KW-0732">Signal</keyword>
<dbReference type="RefSeq" id="WP_082351251.1">
    <property type="nucleotide sequence ID" value="NZ_CP010802.1"/>
</dbReference>
<dbReference type="InterPro" id="IPR013783">
    <property type="entry name" value="Ig-like_fold"/>
</dbReference>
<keyword evidence="3" id="KW-1185">Reference proteome</keyword>
<dbReference type="OrthoDB" id="5506770at2"/>
<protein>
    <recommendedName>
        <fullName evidence="4">DUF1573 domain-containing protein</fullName>
    </recommendedName>
</protein>
<dbReference type="Proteomes" id="UP000057158">
    <property type="component" value="Chromosome"/>
</dbReference>
<gene>
    <name evidence="2" type="ORF">DSOUD_2444</name>
</gene>
<organism evidence="2 3">
    <name type="scientific">Desulfuromonas soudanensis</name>
    <dbReference type="NCBI Taxonomy" id="1603606"/>
    <lineage>
        <taxon>Bacteria</taxon>
        <taxon>Pseudomonadati</taxon>
        <taxon>Thermodesulfobacteriota</taxon>
        <taxon>Desulfuromonadia</taxon>
        <taxon>Desulfuromonadales</taxon>
        <taxon>Desulfuromonadaceae</taxon>
        <taxon>Desulfuromonas</taxon>
    </lineage>
</organism>
<feature type="chain" id="PRO_5005791953" description="DUF1573 domain-containing protein" evidence="1">
    <location>
        <begin position="22"/>
        <end position="234"/>
    </location>
</feature>
<dbReference type="Pfam" id="PF07610">
    <property type="entry name" value="DUF1573"/>
    <property type="match status" value="1"/>
</dbReference>
<dbReference type="KEGG" id="des:DSOUD_2444"/>
<evidence type="ECO:0008006" key="4">
    <source>
        <dbReference type="Google" id="ProtNLM"/>
    </source>
</evidence>
<dbReference type="Gene3D" id="2.60.40.10">
    <property type="entry name" value="Immunoglobulins"/>
    <property type="match status" value="2"/>
</dbReference>
<dbReference type="STRING" id="1603606.DSOUD_2444"/>
<dbReference type="AlphaFoldDB" id="A0A0M4D7P2"/>
<proteinExistence type="predicted"/>
<evidence type="ECO:0000256" key="1">
    <source>
        <dbReference type="SAM" id="SignalP"/>
    </source>
</evidence>
<dbReference type="PANTHER" id="PTHR37833:SF1">
    <property type="entry name" value="SIGNAL PEPTIDE PROTEIN"/>
    <property type="match status" value="1"/>
</dbReference>